<reference evidence="1 2" key="1">
    <citation type="submission" date="2020-07" db="EMBL/GenBank/DDBJ databases">
        <title>Genomic Encyclopedia of Type Strains, Phase IV (KMG-IV): sequencing the most valuable type-strain genomes for metagenomic binning, comparative biology and taxonomic classification.</title>
        <authorList>
            <person name="Goeker M."/>
        </authorList>
    </citation>
    <scope>NUCLEOTIDE SEQUENCE [LARGE SCALE GENOMIC DNA]</scope>
    <source>
        <strain evidence="1 2">DSM 15730</strain>
    </source>
</reference>
<sequence>MKITNFFKNALLSYMTVLVVLALLPAFIITNDISLVDALIEAINRPPSQ</sequence>
<proteinExistence type="predicted"/>
<gene>
    <name evidence="1" type="ORF">HNR31_000994</name>
</gene>
<dbReference type="RefSeq" id="WP_181555142.1">
    <property type="nucleotide sequence ID" value="NZ_CP064060.1"/>
</dbReference>
<protein>
    <submittedName>
        <fullName evidence="1">Uncharacterized protein</fullName>
    </submittedName>
</protein>
<name>A0A7W0BZL2_9BACL</name>
<dbReference type="EMBL" id="JACDUT010000002">
    <property type="protein sequence ID" value="MBA2874224.1"/>
    <property type="molecule type" value="Genomic_DNA"/>
</dbReference>
<accession>A0A7W0BZL2</accession>
<evidence type="ECO:0000313" key="2">
    <source>
        <dbReference type="Proteomes" id="UP000523087"/>
    </source>
</evidence>
<evidence type="ECO:0000313" key="1">
    <source>
        <dbReference type="EMBL" id="MBA2874224.1"/>
    </source>
</evidence>
<keyword evidence="2" id="KW-1185">Reference proteome</keyword>
<dbReference type="Proteomes" id="UP000523087">
    <property type="component" value="Unassembled WGS sequence"/>
</dbReference>
<organism evidence="1 2">
    <name type="scientific">Thermaerobacillus caldiproteolyticus</name>
    <dbReference type="NCBI Taxonomy" id="247480"/>
    <lineage>
        <taxon>Bacteria</taxon>
        <taxon>Bacillati</taxon>
        <taxon>Bacillota</taxon>
        <taxon>Bacilli</taxon>
        <taxon>Bacillales</taxon>
        <taxon>Anoxybacillaceae</taxon>
        <taxon>Thermaerobacillus</taxon>
    </lineage>
</organism>
<comment type="caution">
    <text evidence="1">The sequence shown here is derived from an EMBL/GenBank/DDBJ whole genome shotgun (WGS) entry which is preliminary data.</text>
</comment>
<dbReference type="AlphaFoldDB" id="A0A7W0BZL2"/>